<evidence type="ECO:0000256" key="3">
    <source>
        <dbReference type="ARBA" id="ARBA00022989"/>
    </source>
</evidence>
<gene>
    <name evidence="9" type="primary">SLC22A11</name>
</gene>
<feature type="transmembrane region" description="Helical" evidence="6">
    <location>
        <begin position="172"/>
        <end position="196"/>
    </location>
</feature>
<feature type="transmembrane region" description="Helical" evidence="6">
    <location>
        <begin position="492"/>
        <end position="512"/>
    </location>
</feature>
<feature type="transmembrane region" description="Helical" evidence="6">
    <location>
        <begin position="12"/>
        <end position="31"/>
    </location>
</feature>
<evidence type="ECO:0000313" key="9">
    <source>
        <dbReference type="RefSeq" id="XP_004383981.1"/>
    </source>
</evidence>
<dbReference type="InParanoid" id="A0A2Y9DYW1"/>
<keyword evidence="8" id="KW-1185">Reference proteome</keyword>
<dbReference type="InterPro" id="IPR020846">
    <property type="entry name" value="MFS_dom"/>
</dbReference>
<name>A0A2Y9DYW1_TRIMA</name>
<reference evidence="9" key="1">
    <citation type="submission" date="2025-08" db="UniProtKB">
        <authorList>
            <consortium name="RefSeq"/>
        </authorList>
    </citation>
    <scope>IDENTIFICATION</scope>
</reference>
<keyword evidence="4 6" id="KW-0472">Membrane</keyword>
<dbReference type="Pfam" id="PF00083">
    <property type="entry name" value="Sugar_tr"/>
    <property type="match status" value="1"/>
</dbReference>
<feature type="transmembrane region" description="Helical" evidence="6">
    <location>
        <begin position="404"/>
        <end position="423"/>
    </location>
</feature>
<dbReference type="CTD" id="55867"/>
<evidence type="ECO:0000256" key="2">
    <source>
        <dbReference type="ARBA" id="ARBA00022692"/>
    </source>
</evidence>
<dbReference type="RefSeq" id="XP_004383981.1">
    <property type="nucleotide sequence ID" value="XM_004383924.1"/>
</dbReference>
<evidence type="ECO:0000256" key="1">
    <source>
        <dbReference type="ARBA" id="ARBA00004141"/>
    </source>
</evidence>
<dbReference type="CDD" id="cd17374">
    <property type="entry name" value="MFS_OAT"/>
    <property type="match status" value="1"/>
</dbReference>
<feature type="transmembrane region" description="Helical" evidence="6">
    <location>
        <begin position="202"/>
        <end position="221"/>
    </location>
</feature>
<keyword evidence="2 6" id="KW-0812">Transmembrane</keyword>
<sequence>MAFAELLERTGGMGLFQALQILTFFLPSVLLPPQLLLENFSAANPGHRCWTPMLDNSSEVPANLSLEALLTISIPTDPQHGPSQCHRFRHPQWQLLEPNATATNWSKATTEPCMDGWVYDHSTFTSTIITKWDLVCHSQHLKPMSQSIYMTGILLGSTTWGLLSDRFGRKPMLIWCCLQVAVTSTSTIFAPSFLIYCGLRSMSAFALGGIIMTSSMLMVEWTPTPRRAVAMTILGCFYSLGQMALGGLAFALRDWWTLQLAVSVPFFAIFLANWWLPESARWLIIMGKPDKGLQELKKVARINGNKEAKKTLTIEVLMSSMQEELASTKTRQSWLDLFHMPKLRWRLLGLLVVIFSVTFSYYGLVLDLQNLGSDIFLLQVLFGAIDFLGRATTPFLLKFFGRRFTIASSQSTAGFFILANVLVPQDFQTLRVVFAVLGKGCFGVTLTCLAVYRTELFPTSLRMTADGLLQSAGRLGAVMGPLIRMTRQALPLLPPLSYGIIPIASSLLLLLLPETQGLPLPDTVQNLESQKRSAPAGGDQREVVNTESTWF</sequence>
<evidence type="ECO:0000313" key="8">
    <source>
        <dbReference type="Proteomes" id="UP000248480"/>
    </source>
</evidence>
<proteinExistence type="predicted"/>
<dbReference type="GeneID" id="101343719"/>
<feature type="transmembrane region" description="Helical" evidence="6">
    <location>
        <begin position="429"/>
        <end position="452"/>
    </location>
</feature>
<organism evidence="8 9">
    <name type="scientific">Trichechus manatus latirostris</name>
    <name type="common">Florida manatee</name>
    <dbReference type="NCBI Taxonomy" id="127582"/>
    <lineage>
        <taxon>Eukaryota</taxon>
        <taxon>Metazoa</taxon>
        <taxon>Chordata</taxon>
        <taxon>Craniata</taxon>
        <taxon>Vertebrata</taxon>
        <taxon>Euteleostomi</taxon>
        <taxon>Mammalia</taxon>
        <taxon>Eutheria</taxon>
        <taxon>Afrotheria</taxon>
        <taxon>Sirenia</taxon>
        <taxon>Trichechidae</taxon>
        <taxon>Trichechus</taxon>
    </lineage>
</organism>
<feature type="region of interest" description="Disordered" evidence="5">
    <location>
        <begin position="528"/>
        <end position="551"/>
    </location>
</feature>
<feature type="transmembrane region" description="Helical" evidence="6">
    <location>
        <begin position="256"/>
        <end position="276"/>
    </location>
</feature>
<dbReference type="Gene3D" id="1.20.1250.20">
    <property type="entry name" value="MFS general substrate transporter like domains"/>
    <property type="match status" value="1"/>
</dbReference>
<keyword evidence="3 6" id="KW-1133">Transmembrane helix</keyword>
<accession>A0A2Y9DYW1</accession>
<dbReference type="GO" id="GO:0022857">
    <property type="term" value="F:transmembrane transporter activity"/>
    <property type="evidence" value="ECO:0007669"/>
    <property type="project" value="InterPro"/>
</dbReference>
<evidence type="ECO:0000256" key="5">
    <source>
        <dbReference type="SAM" id="MobiDB-lite"/>
    </source>
</evidence>
<feature type="transmembrane region" description="Helical" evidence="6">
    <location>
        <begin position="228"/>
        <end position="250"/>
    </location>
</feature>
<dbReference type="FunCoup" id="A0A2Y9DYW1">
    <property type="interactions" value="72"/>
</dbReference>
<dbReference type="AlphaFoldDB" id="A0A2Y9DYW1"/>
<dbReference type="KEGG" id="tmu:101343719"/>
<dbReference type="SUPFAM" id="SSF103473">
    <property type="entry name" value="MFS general substrate transporter"/>
    <property type="match status" value="1"/>
</dbReference>
<dbReference type="InterPro" id="IPR036259">
    <property type="entry name" value="MFS_trans_sf"/>
</dbReference>
<dbReference type="PROSITE" id="PS50850">
    <property type="entry name" value="MFS"/>
    <property type="match status" value="1"/>
</dbReference>
<dbReference type="Proteomes" id="UP000248480">
    <property type="component" value="Unplaced"/>
</dbReference>
<dbReference type="GO" id="GO:0016020">
    <property type="term" value="C:membrane"/>
    <property type="evidence" value="ECO:0007669"/>
    <property type="project" value="UniProtKB-SubCell"/>
</dbReference>
<protein>
    <submittedName>
        <fullName evidence="9">Solute carrier family 22 member 11</fullName>
    </submittedName>
</protein>
<feature type="domain" description="Major facilitator superfamily (MFS) profile" evidence="7">
    <location>
        <begin position="101"/>
        <end position="516"/>
    </location>
</feature>
<dbReference type="STRING" id="127582.A0A2Y9DYW1"/>
<dbReference type="FunFam" id="1.20.1250.20:FF:000023">
    <property type="entry name" value="Solute carrier family 22 member 6"/>
    <property type="match status" value="1"/>
</dbReference>
<comment type="subcellular location">
    <subcellularLocation>
        <location evidence="1">Membrane</location>
        <topology evidence="1">Multi-pass membrane protein</topology>
    </subcellularLocation>
</comment>
<dbReference type="OrthoDB" id="2544694at2759"/>
<dbReference type="PANTHER" id="PTHR24064">
    <property type="entry name" value="SOLUTE CARRIER FAMILY 22 MEMBER"/>
    <property type="match status" value="1"/>
</dbReference>
<dbReference type="InterPro" id="IPR005828">
    <property type="entry name" value="MFS_sugar_transport-like"/>
</dbReference>
<evidence type="ECO:0000256" key="4">
    <source>
        <dbReference type="ARBA" id="ARBA00023136"/>
    </source>
</evidence>
<feature type="transmembrane region" description="Helical" evidence="6">
    <location>
        <begin position="376"/>
        <end position="397"/>
    </location>
</feature>
<evidence type="ECO:0000256" key="6">
    <source>
        <dbReference type="SAM" id="Phobius"/>
    </source>
</evidence>
<evidence type="ECO:0000259" key="7">
    <source>
        <dbReference type="PROSITE" id="PS50850"/>
    </source>
</evidence>
<feature type="transmembrane region" description="Helical" evidence="6">
    <location>
        <begin position="347"/>
        <end position="364"/>
    </location>
</feature>